<feature type="domain" description="Transposase DDE" evidence="3">
    <location>
        <begin position="2"/>
        <end position="55"/>
    </location>
</feature>
<evidence type="ECO:0000313" key="4">
    <source>
        <dbReference type="EMBL" id="MBZ5711691.1"/>
    </source>
</evidence>
<feature type="transmembrane region" description="Helical" evidence="2">
    <location>
        <begin position="75"/>
        <end position="96"/>
    </location>
</feature>
<accession>A0ABS7TUE3</accession>
<evidence type="ECO:0000313" key="5">
    <source>
        <dbReference type="Proteomes" id="UP001139031"/>
    </source>
</evidence>
<reference evidence="4" key="1">
    <citation type="submission" date="2021-08" db="EMBL/GenBank/DDBJ databases">
        <authorList>
            <person name="Stevens D.C."/>
        </authorList>
    </citation>
    <scope>NUCLEOTIDE SEQUENCE</scope>
    <source>
        <strain evidence="4">DSM 53165</strain>
    </source>
</reference>
<keyword evidence="2" id="KW-0472">Membrane</keyword>
<keyword evidence="5" id="KW-1185">Reference proteome</keyword>
<comment type="caution">
    <text evidence="4">The sequence shown here is derived from an EMBL/GenBank/DDBJ whole genome shotgun (WGS) entry which is preliminary data.</text>
</comment>
<gene>
    <name evidence="4" type="ORF">K7C98_20820</name>
</gene>
<dbReference type="Pfam" id="PF13751">
    <property type="entry name" value="DDE_Tnp_1_6"/>
    <property type="match status" value="1"/>
</dbReference>
<dbReference type="InterPro" id="IPR025668">
    <property type="entry name" value="Tnp_DDE_dom"/>
</dbReference>
<keyword evidence="2" id="KW-1133">Transmembrane helix</keyword>
<evidence type="ECO:0000256" key="1">
    <source>
        <dbReference type="SAM" id="MobiDB-lite"/>
    </source>
</evidence>
<dbReference type="Proteomes" id="UP001139031">
    <property type="component" value="Unassembled WGS sequence"/>
</dbReference>
<dbReference type="RefSeq" id="WP_224193452.1">
    <property type="nucleotide sequence ID" value="NZ_JAIRAU010000027.1"/>
</dbReference>
<feature type="region of interest" description="Disordered" evidence="1">
    <location>
        <begin position="97"/>
        <end position="118"/>
    </location>
</feature>
<dbReference type="EMBL" id="JAIRAU010000027">
    <property type="protein sequence ID" value="MBZ5711691.1"/>
    <property type="molecule type" value="Genomic_DNA"/>
</dbReference>
<evidence type="ECO:0000259" key="3">
    <source>
        <dbReference type="Pfam" id="PF13751"/>
    </source>
</evidence>
<name>A0ABS7TUE3_9BACT</name>
<organism evidence="4 5">
    <name type="scientific">Nannocystis pusilla</name>
    <dbReference type="NCBI Taxonomy" id="889268"/>
    <lineage>
        <taxon>Bacteria</taxon>
        <taxon>Pseudomonadati</taxon>
        <taxon>Myxococcota</taxon>
        <taxon>Polyangia</taxon>
        <taxon>Nannocystales</taxon>
        <taxon>Nannocystaceae</taxon>
        <taxon>Nannocystis</taxon>
    </lineage>
</organism>
<proteinExistence type="predicted"/>
<evidence type="ECO:0000256" key="2">
    <source>
        <dbReference type="SAM" id="Phobius"/>
    </source>
</evidence>
<keyword evidence="2" id="KW-0812">Transmembrane</keyword>
<protein>
    <submittedName>
        <fullName evidence="4">Transposase</fullName>
    </submittedName>
</protein>
<feature type="compositionally biased region" description="Polar residues" evidence="1">
    <location>
        <begin position="108"/>
        <end position="118"/>
    </location>
</feature>
<sequence>MKRSKGKELQKKRSELVERPFAHMLDSGGMRRVHVRGHDNIRKRLVIHAAGFNLSLIMRKVHGVGKPRALQGLRAALSAVLVAVLTLLRWLGALFGRDSRQSPPMLDFQNTPAHANPT</sequence>